<feature type="domain" description="BLUF" evidence="1">
    <location>
        <begin position="5"/>
        <end position="96"/>
    </location>
</feature>
<evidence type="ECO:0000259" key="1">
    <source>
        <dbReference type="PROSITE" id="PS50925"/>
    </source>
</evidence>
<proteinExistence type="predicted"/>
<dbReference type="PROSITE" id="PS50925">
    <property type="entry name" value="BLUF"/>
    <property type="match status" value="1"/>
</dbReference>
<dbReference type="EMBL" id="CP078077">
    <property type="protein sequence ID" value="UPL15900.1"/>
    <property type="molecule type" value="Genomic_DNA"/>
</dbReference>
<evidence type="ECO:0000313" key="2">
    <source>
        <dbReference type="EMBL" id="UPL15900.1"/>
    </source>
</evidence>
<dbReference type="Proteomes" id="UP000831963">
    <property type="component" value="Chromosome"/>
</dbReference>
<name>A0ABY4ISY3_9MICO</name>
<accession>A0ABY4ISY3</accession>
<dbReference type="RefSeq" id="WP_247956350.1">
    <property type="nucleotide sequence ID" value="NZ_CP078077.1"/>
</dbReference>
<evidence type="ECO:0000313" key="3">
    <source>
        <dbReference type="Proteomes" id="UP000831963"/>
    </source>
</evidence>
<protein>
    <submittedName>
        <fullName evidence="2">BLUF domain-containing protein</fullName>
    </submittedName>
</protein>
<gene>
    <name evidence="2" type="ORF">KV396_16125</name>
</gene>
<dbReference type="InterPro" id="IPR007024">
    <property type="entry name" value="BLUF_domain"/>
</dbReference>
<keyword evidence="3" id="KW-1185">Reference proteome</keyword>
<dbReference type="SMART" id="SM01034">
    <property type="entry name" value="BLUF"/>
    <property type="match status" value="1"/>
</dbReference>
<organism evidence="2 3">
    <name type="scientific">Microbacterium galbinum</name>
    <dbReference type="NCBI Taxonomy" id="2851646"/>
    <lineage>
        <taxon>Bacteria</taxon>
        <taxon>Bacillati</taxon>
        <taxon>Actinomycetota</taxon>
        <taxon>Actinomycetes</taxon>
        <taxon>Micrococcales</taxon>
        <taxon>Microbacteriaceae</taxon>
        <taxon>Microbacterium</taxon>
    </lineage>
</organism>
<dbReference type="InterPro" id="IPR036046">
    <property type="entry name" value="Acylphosphatase-like_dom_sf"/>
</dbReference>
<dbReference type="Pfam" id="PF04940">
    <property type="entry name" value="BLUF"/>
    <property type="match status" value="1"/>
</dbReference>
<dbReference type="Gene3D" id="3.30.70.100">
    <property type="match status" value="1"/>
</dbReference>
<sequence>MSADLISVVYTSTASQPFRSSALEDLLTTCRRLNTQRGVTGMLLYRDGRFIQILEGAPDVIDRLIETIRRDHRHHDLRILLRDGIAERRFSDWTMGYRPLRDFSGGIPEGYRDSFDDLDEGADAETARRALAELTLWFRVRSVPSVPSVTGA</sequence>
<dbReference type="SUPFAM" id="SSF54975">
    <property type="entry name" value="Acylphosphatase/BLUF domain-like"/>
    <property type="match status" value="1"/>
</dbReference>
<reference evidence="2 3" key="1">
    <citation type="submission" date="2021-06" db="EMBL/GenBank/DDBJ databases">
        <title>Genome-based taxonomic framework of Microbacterium strains isolated from marine environment, the description of four new species and reclassification of four preexisting species.</title>
        <authorList>
            <person name="Lee S.D."/>
            <person name="Kim S.-M."/>
            <person name="Byeon Y.-S."/>
            <person name="Yang H.L."/>
            <person name="Kim I.S."/>
        </authorList>
    </citation>
    <scope>NUCLEOTIDE SEQUENCE [LARGE SCALE GENOMIC DNA]</scope>
    <source>
        <strain evidence="2 3">SSW1-36</strain>
    </source>
</reference>